<protein>
    <submittedName>
        <fullName evidence="2">Uncharacterized protein</fullName>
    </submittedName>
</protein>
<evidence type="ECO:0000256" key="1">
    <source>
        <dbReference type="SAM" id="Phobius"/>
    </source>
</evidence>
<feature type="transmembrane region" description="Helical" evidence="1">
    <location>
        <begin position="98"/>
        <end position="121"/>
    </location>
</feature>
<dbReference type="Proteomes" id="UP001470230">
    <property type="component" value="Unassembled WGS sequence"/>
</dbReference>
<sequence>MSMRNSDPERERLLGNNRSNVLDNAINDGNEVMIDDLEAKTARLLLLSQNVDQTLRRDEDTRRALTESVDRSDVMMSKGRRFISDVTNDPTYFGVFKIAMLVFTSLCILYFGGKFLFCFVFKSKKD</sequence>
<proteinExistence type="predicted"/>
<keyword evidence="1" id="KW-0812">Transmembrane</keyword>
<evidence type="ECO:0000313" key="2">
    <source>
        <dbReference type="EMBL" id="KAK8854074.1"/>
    </source>
</evidence>
<keyword evidence="1" id="KW-1133">Transmembrane helix</keyword>
<keyword evidence="1" id="KW-0472">Membrane</keyword>
<gene>
    <name evidence="2" type="ORF">M9Y10_016625</name>
</gene>
<reference evidence="2 3" key="1">
    <citation type="submission" date="2024-04" db="EMBL/GenBank/DDBJ databases">
        <title>Tritrichomonas musculus Genome.</title>
        <authorList>
            <person name="Alves-Ferreira E."/>
            <person name="Grigg M."/>
            <person name="Lorenzi H."/>
            <person name="Galac M."/>
        </authorList>
    </citation>
    <scope>NUCLEOTIDE SEQUENCE [LARGE SCALE GENOMIC DNA]</scope>
    <source>
        <strain evidence="2 3">EAF2021</strain>
    </source>
</reference>
<comment type="caution">
    <text evidence="2">The sequence shown here is derived from an EMBL/GenBank/DDBJ whole genome shotgun (WGS) entry which is preliminary data.</text>
</comment>
<dbReference type="EMBL" id="JAPFFF010000021">
    <property type="protein sequence ID" value="KAK8854074.1"/>
    <property type="molecule type" value="Genomic_DNA"/>
</dbReference>
<organism evidence="2 3">
    <name type="scientific">Tritrichomonas musculus</name>
    <dbReference type="NCBI Taxonomy" id="1915356"/>
    <lineage>
        <taxon>Eukaryota</taxon>
        <taxon>Metamonada</taxon>
        <taxon>Parabasalia</taxon>
        <taxon>Tritrichomonadida</taxon>
        <taxon>Tritrichomonadidae</taxon>
        <taxon>Tritrichomonas</taxon>
    </lineage>
</organism>
<name>A0ABR2HWS8_9EUKA</name>
<evidence type="ECO:0000313" key="3">
    <source>
        <dbReference type="Proteomes" id="UP001470230"/>
    </source>
</evidence>
<accession>A0ABR2HWS8</accession>
<keyword evidence="3" id="KW-1185">Reference proteome</keyword>